<evidence type="ECO:0000313" key="4">
    <source>
        <dbReference type="Proteomes" id="UP000474159"/>
    </source>
</evidence>
<feature type="domain" description="Peptidase S1" evidence="2">
    <location>
        <begin position="19"/>
        <end position="274"/>
    </location>
</feature>
<dbReference type="InterPro" id="IPR051487">
    <property type="entry name" value="Ser/Thr_Proteases_Immune/Dev"/>
</dbReference>
<dbReference type="Proteomes" id="UP000474159">
    <property type="component" value="Unassembled WGS sequence"/>
</dbReference>
<dbReference type="PANTHER" id="PTHR24256">
    <property type="entry name" value="TRYPTASE-RELATED"/>
    <property type="match status" value="1"/>
</dbReference>
<dbReference type="PROSITE" id="PS50240">
    <property type="entry name" value="TRYPSIN_DOM"/>
    <property type="match status" value="1"/>
</dbReference>
<name>A0A6L3SNW8_9HYPH</name>
<dbReference type="EMBL" id="VZZK01000068">
    <property type="protein sequence ID" value="KAB1070131.1"/>
    <property type="molecule type" value="Genomic_DNA"/>
</dbReference>
<dbReference type="Pfam" id="PF00089">
    <property type="entry name" value="Trypsin"/>
    <property type="match status" value="1"/>
</dbReference>
<dbReference type="RefSeq" id="WP_151005422.1">
    <property type="nucleotide sequence ID" value="NZ_BPQY01000323.1"/>
</dbReference>
<dbReference type="GO" id="GO:0006508">
    <property type="term" value="P:proteolysis"/>
    <property type="evidence" value="ECO:0007669"/>
    <property type="project" value="InterPro"/>
</dbReference>
<reference evidence="3 4" key="1">
    <citation type="submission" date="2019-09" db="EMBL/GenBank/DDBJ databases">
        <title>YIM 48816 draft genome.</title>
        <authorList>
            <person name="Jiang L."/>
        </authorList>
    </citation>
    <scope>NUCLEOTIDE SEQUENCE [LARGE SCALE GENOMIC DNA]</scope>
    <source>
        <strain evidence="3 4">YIM 48816</strain>
    </source>
</reference>
<sequence length="277" mass="30524">MKLTLKQLSLFIPCVMLALLGWTLRNQGSRKEAAAFDRTFPGVVAAEFSRDRILCSGVIVSRTAILTAAHCLCEERPISAFIGRTVFAEGNAGFQTRLDLQLREILFFDEPFCEQYRINAVEAMRRGDVALVWFKHALPDDIAAAVLPQSGLSRLDAVYSRFVAVGWGESDNLWRPGRKNFTEIKLVSRLCGESDQQLLGCSSMEIVAADKPYDTCYADSGGALYAVSDKGDLELMAVTSRALRATEGGMCGDGGVYTSLENRDIRSWFVRTLAKGK</sequence>
<dbReference type="InterPro" id="IPR018114">
    <property type="entry name" value="TRYPSIN_HIS"/>
</dbReference>
<dbReference type="InterPro" id="IPR001254">
    <property type="entry name" value="Trypsin_dom"/>
</dbReference>
<dbReference type="InterPro" id="IPR009003">
    <property type="entry name" value="Peptidase_S1_PA"/>
</dbReference>
<evidence type="ECO:0000259" key="2">
    <source>
        <dbReference type="PROSITE" id="PS50240"/>
    </source>
</evidence>
<dbReference type="InterPro" id="IPR043504">
    <property type="entry name" value="Peptidase_S1_PA_chymotrypsin"/>
</dbReference>
<gene>
    <name evidence="3" type="ORF">F6X53_30450</name>
</gene>
<dbReference type="AlphaFoldDB" id="A0A6L3SNW8"/>
<organism evidence="3 4">
    <name type="scientific">Methylobacterium soli</name>
    <dbReference type="NCBI Taxonomy" id="553447"/>
    <lineage>
        <taxon>Bacteria</taxon>
        <taxon>Pseudomonadati</taxon>
        <taxon>Pseudomonadota</taxon>
        <taxon>Alphaproteobacteria</taxon>
        <taxon>Hyphomicrobiales</taxon>
        <taxon>Methylobacteriaceae</taxon>
        <taxon>Methylobacterium</taxon>
    </lineage>
</organism>
<dbReference type="GO" id="GO:0004252">
    <property type="term" value="F:serine-type endopeptidase activity"/>
    <property type="evidence" value="ECO:0007669"/>
    <property type="project" value="InterPro"/>
</dbReference>
<dbReference type="SUPFAM" id="SSF50494">
    <property type="entry name" value="Trypsin-like serine proteases"/>
    <property type="match status" value="1"/>
</dbReference>
<dbReference type="SMART" id="SM00020">
    <property type="entry name" value="Tryp_SPc"/>
    <property type="match status" value="1"/>
</dbReference>
<dbReference type="Gene3D" id="2.40.10.10">
    <property type="entry name" value="Trypsin-like serine proteases"/>
    <property type="match status" value="1"/>
</dbReference>
<dbReference type="OrthoDB" id="267336at2"/>
<accession>A0A6L3SNW8</accession>
<dbReference type="PROSITE" id="PS00134">
    <property type="entry name" value="TRYPSIN_HIS"/>
    <property type="match status" value="1"/>
</dbReference>
<keyword evidence="1" id="KW-1015">Disulfide bond</keyword>
<protein>
    <submittedName>
        <fullName evidence="3">S1 family peptidase</fullName>
    </submittedName>
</protein>
<proteinExistence type="predicted"/>
<evidence type="ECO:0000256" key="1">
    <source>
        <dbReference type="ARBA" id="ARBA00023157"/>
    </source>
</evidence>
<keyword evidence="4" id="KW-1185">Reference proteome</keyword>
<evidence type="ECO:0000313" key="3">
    <source>
        <dbReference type="EMBL" id="KAB1070131.1"/>
    </source>
</evidence>
<comment type="caution">
    <text evidence="3">The sequence shown here is derived from an EMBL/GenBank/DDBJ whole genome shotgun (WGS) entry which is preliminary data.</text>
</comment>